<dbReference type="EMBL" id="JARKIE010000070">
    <property type="protein sequence ID" value="KAJ7689715.1"/>
    <property type="molecule type" value="Genomic_DNA"/>
</dbReference>
<sequence length="1406" mass="159629">MAEQIARRKERAGSKKVKKKRRIEEPSPTIPDAMAGPSHLEHATPALPEVPMDLDMLAPSPPPSPPQALTRAGRPARRYRMPKRFQDILPEAPAPVVLEEPPAEPPVRRVILHVRDTMQTVLNRFRIFREYPYRPSYDPDSHVTADDLANFPLEEEHLAELATKHDSPDSTQPPPPWPFTNMTKYNLMSWLNTGSNQKSEAETTRLVDEVINAPDFSREDLRGFSAHRENQLFDKASSADAPWNRDEWKEVDVNIDIPSGVKNVPAHAFKIPGLHRRSIVEVIKSAFADVSARDFHLTPFKRLVKSASGVITRVYDEVYTSDAWLNVHDLLQKQPAEAGCKLERVIAGLMFWSDSTHLADFGTAKAWPIYMYFANLSKYVRARPSSGACHHIAYIPSLPDSVMDFISGFTKKSHRKPLITHCRRELMQQIWRLMLDPEFREAYAHGIVIKCLDGVYRRVYPRIFTYSADYPEKQATFYSRTAPSLTPSSRVLLATIRDKGFCLCPRCLVRKENVDQMGTARDLRSRLTAIRTYFWNKVQNARDAIYNSAFAVGSDWVDGILREFSLVPTANTFAELLRPYGAELFPMLVVDLLHEFELGVWKAVYTHIIRVLYTVPGTAVAVFDARFRMVPTFGTDTIRRITSNASERKKLAARDYEDYLQTIIPVIEGLLPEPYNSIILTMLFRLAEWHALAKLRMHTEDTATRFDKSTTMIGRELRNFRDVTKANFATKELPGEVAARARRKQSKAKNAPVGIPAVPLPPPPPPKGKFLNLETYKFHALGDYPSTIRLFGTTDSYSTQIGELAHRLVKRFYRRTNKHNAIKQMAKLERRHTRLRKARQAADSPQRRHAHHVPFSDNDPQTYTGVEVHHHISPSRNQRHHIMTFVHQNEADPAKKDFIPKLKNHLLGRLLRRDFDGDEDLQFSDEDRATVRIHGQHIYSAKLLRINYTTYDMRRDQDSINPRTHADVMVLSPETGPNAHPFWYARVLGVFHTEVLHTGEHSRNNGLQRMEFLWVRWFGLEPGYRSGFRSARLPKVGFVVEEDDNAFGFLDPSLVLRACHLVPAFDAGRTNMLLKTVSPTAARFLDETDDWQNFYVIIWVDRDMFMRYLGGGIGHIAQTSALPADDLDIDSEEDGEASESAAAAGSSATNQNNPHHQQAVQPGRGDLEDDSGDSGDESDTEGLPVRDLESEEEEEDEEAEASDGGYNDDATAGDSASPTIISQAMSHTASPQEEAESLIKDISSINKGKLDSDSYKWPVIDYDHVSTVTCETILALINPTVPKFRGYDHVTPETPRKKQIARELDYVIADRKMLAARRVFRAQALDQTIQAKLASILRFLRSARRTETEEFNFPSSEEALLGNLRDLRRALDEVEDMVRENTDGDFTEPSTEWGDADATRVESKAF</sequence>
<gene>
    <name evidence="2" type="ORF">B0H17DRAFT_1331663</name>
</gene>
<feature type="region of interest" description="Disordered" evidence="1">
    <location>
        <begin position="1"/>
        <end position="75"/>
    </location>
</feature>
<feature type="region of interest" description="Disordered" evidence="1">
    <location>
        <begin position="1127"/>
        <end position="1216"/>
    </location>
</feature>
<feature type="region of interest" description="Disordered" evidence="1">
    <location>
        <begin position="742"/>
        <end position="763"/>
    </location>
</feature>
<feature type="compositionally biased region" description="Basic and acidic residues" evidence="1">
    <location>
        <begin position="1397"/>
        <end position="1406"/>
    </location>
</feature>
<evidence type="ECO:0000313" key="3">
    <source>
        <dbReference type="Proteomes" id="UP001221757"/>
    </source>
</evidence>
<accession>A0AAD7DEE5</accession>
<dbReference type="Proteomes" id="UP001221757">
    <property type="component" value="Unassembled WGS sequence"/>
</dbReference>
<feature type="compositionally biased region" description="Acidic residues" evidence="1">
    <location>
        <begin position="1167"/>
        <end position="1180"/>
    </location>
</feature>
<keyword evidence="3" id="KW-1185">Reference proteome</keyword>
<protein>
    <submittedName>
        <fullName evidence="2">Uncharacterized protein</fullName>
    </submittedName>
</protein>
<feature type="compositionally biased region" description="Acidic residues" evidence="1">
    <location>
        <begin position="1127"/>
        <end position="1137"/>
    </location>
</feature>
<organism evidence="2 3">
    <name type="scientific">Mycena rosella</name>
    <name type="common">Pink bonnet</name>
    <name type="synonym">Agaricus rosellus</name>
    <dbReference type="NCBI Taxonomy" id="1033263"/>
    <lineage>
        <taxon>Eukaryota</taxon>
        <taxon>Fungi</taxon>
        <taxon>Dikarya</taxon>
        <taxon>Basidiomycota</taxon>
        <taxon>Agaricomycotina</taxon>
        <taxon>Agaricomycetes</taxon>
        <taxon>Agaricomycetidae</taxon>
        <taxon>Agaricales</taxon>
        <taxon>Marasmiineae</taxon>
        <taxon>Mycenaceae</taxon>
        <taxon>Mycena</taxon>
    </lineage>
</organism>
<comment type="caution">
    <text evidence="2">The sequence shown here is derived from an EMBL/GenBank/DDBJ whole genome shotgun (WGS) entry which is preliminary data.</text>
</comment>
<evidence type="ECO:0000313" key="2">
    <source>
        <dbReference type="EMBL" id="KAJ7689715.1"/>
    </source>
</evidence>
<feature type="compositionally biased region" description="Acidic residues" evidence="1">
    <location>
        <begin position="1189"/>
        <end position="1201"/>
    </location>
</feature>
<reference evidence="2" key="1">
    <citation type="submission" date="2023-03" db="EMBL/GenBank/DDBJ databases">
        <title>Massive genome expansion in bonnet fungi (Mycena s.s.) driven by repeated elements and novel gene families across ecological guilds.</title>
        <authorList>
            <consortium name="Lawrence Berkeley National Laboratory"/>
            <person name="Harder C.B."/>
            <person name="Miyauchi S."/>
            <person name="Viragh M."/>
            <person name="Kuo A."/>
            <person name="Thoen E."/>
            <person name="Andreopoulos B."/>
            <person name="Lu D."/>
            <person name="Skrede I."/>
            <person name="Drula E."/>
            <person name="Henrissat B."/>
            <person name="Morin E."/>
            <person name="Kohler A."/>
            <person name="Barry K."/>
            <person name="LaButti K."/>
            <person name="Morin E."/>
            <person name="Salamov A."/>
            <person name="Lipzen A."/>
            <person name="Mereny Z."/>
            <person name="Hegedus B."/>
            <person name="Baldrian P."/>
            <person name="Stursova M."/>
            <person name="Weitz H."/>
            <person name="Taylor A."/>
            <person name="Grigoriev I.V."/>
            <person name="Nagy L.G."/>
            <person name="Martin F."/>
            <person name="Kauserud H."/>
        </authorList>
    </citation>
    <scope>NUCLEOTIDE SEQUENCE</scope>
    <source>
        <strain evidence="2">CBHHK067</strain>
    </source>
</reference>
<dbReference type="InterPro" id="IPR041078">
    <property type="entry name" value="Plavaka"/>
</dbReference>
<proteinExistence type="predicted"/>
<feature type="region of interest" description="Disordered" evidence="1">
    <location>
        <begin position="839"/>
        <end position="860"/>
    </location>
</feature>
<feature type="compositionally biased region" description="Basic and acidic residues" evidence="1">
    <location>
        <begin position="1"/>
        <end position="13"/>
    </location>
</feature>
<feature type="compositionally biased region" description="Low complexity" evidence="1">
    <location>
        <begin position="1138"/>
        <end position="1148"/>
    </location>
</feature>
<evidence type="ECO:0000256" key="1">
    <source>
        <dbReference type="SAM" id="MobiDB-lite"/>
    </source>
</evidence>
<name>A0AAD7DEE5_MYCRO</name>
<feature type="compositionally biased region" description="Low complexity" evidence="1">
    <location>
        <begin position="748"/>
        <end position="757"/>
    </location>
</feature>
<feature type="compositionally biased region" description="Polar residues" evidence="1">
    <location>
        <begin position="1149"/>
        <end position="1160"/>
    </location>
</feature>
<dbReference type="Pfam" id="PF18759">
    <property type="entry name" value="Plavaka"/>
    <property type="match status" value="1"/>
</dbReference>
<feature type="region of interest" description="Disordered" evidence="1">
    <location>
        <begin position="1379"/>
        <end position="1406"/>
    </location>
</feature>